<dbReference type="InterPro" id="IPR021139">
    <property type="entry name" value="NYN"/>
</dbReference>
<feature type="domain" description="NYN" evidence="1">
    <location>
        <begin position="3"/>
        <end position="165"/>
    </location>
</feature>
<evidence type="ECO:0000313" key="3">
    <source>
        <dbReference type="Proteomes" id="UP000228762"/>
    </source>
</evidence>
<dbReference type="PANTHER" id="PTHR35458:SF8">
    <property type="entry name" value="SLR0650 PROTEIN"/>
    <property type="match status" value="1"/>
</dbReference>
<dbReference type="Pfam" id="PF01936">
    <property type="entry name" value="NYN"/>
    <property type="match status" value="1"/>
</dbReference>
<reference evidence="3" key="1">
    <citation type="submission" date="2017-09" db="EMBL/GenBank/DDBJ databases">
        <title>Depth-based differentiation of microbial function through sediment-hosted aquifers and enrichment of novel symbionts in the deep terrestrial subsurface.</title>
        <authorList>
            <person name="Probst A.J."/>
            <person name="Ladd B."/>
            <person name="Jarett J.K."/>
            <person name="Geller-Mcgrath D.E."/>
            <person name="Sieber C.M.K."/>
            <person name="Emerson J.B."/>
            <person name="Anantharaman K."/>
            <person name="Thomas B.C."/>
            <person name="Malmstrom R."/>
            <person name="Stieglmeier M."/>
            <person name="Klingl A."/>
            <person name="Woyke T."/>
            <person name="Ryan C.M."/>
            <person name="Banfield J.F."/>
        </authorList>
    </citation>
    <scope>NUCLEOTIDE SEQUENCE [LARGE SCALE GENOMIC DNA]</scope>
</reference>
<proteinExistence type="predicted"/>
<dbReference type="Proteomes" id="UP000228762">
    <property type="component" value="Unassembled WGS sequence"/>
</dbReference>
<gene>
    <name evidence="2" type="ORF">COW57_02970</name>
</gene>
<organism evidence="2 3">
    <name type="scientific">Candidatus Roizmanbacteria bacterium CG17_big_fil_post_rev_8_21_14_2_50_39_7</name>
    <dbReference type="NCBI Taxonomy" id="1974858"/>
    <lineage>
        <taxon>Bacteria</taxon>
        <taxon>Candidatus Roizmaniibacteriota</taxon>
    </lineage>
</organism>
<protein>
    <recommendedName>
        <fullName evidence="1">NYN domain-containing protein</fullName>
    </recommendedName>
</protein>
<dbReference type="PANTHER" id="PTHR35458">
    <property type="entry name" value="SLR0755 PROTEIN"/>
    <property type="match status" value="1"/>
</dbReference>
<dbReference type="Gene3D" id="3.40.50.1010">
    <property type="entry name" value="5'-nuclease"/>
    <property type="match status" value="1"/>
</dbReference>
<dbReference type="AlphaFoldDB" id="A0A2M7EJX5"/>
<sequence>MAKILVQFDGSNFYKKAKKTAPTLHLTHFNYASLASSITKVQPQTSIYYVGEIKKYPGNKKSELLYASQQSLFFTLFKQKITVKLGYLLMSNGVFHEKGVDVQIAVDMVRGAIKNEYDTAYLFSSDTDLIPAIKTAREEGKKVVYVAFENMISCALQKNCSSYVIITQKNADAAYKINILPIL</sequence>
<dbReference type="EMBL" id="PFEV01000141">
    <property type="protein sequence ID" value="PIV70853.1"/>
    <property type="molecule type" value="Genomic_DNA"/>
</dbReference>
<name>A0A2M7EJX5_9BACT</name>
<comment type="caution">
    <text evidence="2">The sequence shown here is derived from an EMBL/GenBank/DDBJ whole genome shotgun (WGS) entry which is preliminary data.</text>
</comment>
<dbReference type="InterPro" id="IPR047140">
    <property type="entry name" value="LabA"/>
</dbReference>
<accession>A0A2M7EJX5</accession>
<evidence type="ECO:0000259" key="1">
    <source>
        <dbReference type="Pfam" id="PF01936"/>
    </source>
</evidence>
<dbReference type="GO" id="GO:0004540">
    <property type="term" value="F:RNA nuclease activity"/>
    <property type="evidence" value="ECO:0007669"/>
    <property type="project" value="InterPro"/>
</dbReference>
<evidence type="ECO:0000313" key="2">
    <source>
        <dbReference type="EMBL" id="PIV70853.1"/>
    </source>
</evidence>